<dbReference type="Proteomes" id="UP000239563">
    <property type="component" value="Chromosome VII"/>
</dbReference>
<keyword evidence="2" id="KW-0812">Transmembrane</keyword>
<keyword evidence="2" id="KW-1133">Transmembrane helix</keyword>
<organism evidence="3 4">
    <name type="scientific">Sporisorium reilianum f. sp. reilianum</name>
    <dbReference type="NCBI Taxonomy" id="72559"/>
    <lineage>
        <taxon>Eukaryota</taxon>
        <taxon>Fungi</taxon>
        <taxon>Dikarya</taxon>
        <taxon>Basidiomycota</taxon>
        <taxon>Ustilaginomycotina</taxon>
        <taxon>Ustilaginomycetes</taxon>
        <taxon>Ustilaginales</taxon>
        <taxon>Ustilaginaceae</taxon>
        <taxon>Sporisorium</taxon>
    </lineage>
</organism>
<name>A0A2N8UEB6_9BASI</name>
<sequence length="316" mass="33249">MIQDNLALASIGDKLEYWARSPLHPTLLPVGALALVHAARVSHATRQVAGSHKYRLTVWQGFVLNQILMFGGVVVSGMLLGIPSPLLVALPVVVLYGGMHVLLDVSPVGKVLLQVQDWEFVGLFMDLSFALLDGVLRAEGIIDLGVEPVLRHASPQVSSSLFAALLNSAIIGGGVPLLIDLFKLDSPTGEWGIRTPAWVKHPLNGTNDALSATLLAFVYLALTRSTAVKLPLIASVVEASGLDKLSERDVRTLCSLLLGAILLAEKATVLSLAAAPSSKPAASKSRAVAAAASAGAKSNTTNGSTKNRKQPSRKQQ</sequence>
<feature type="transmembrane region" description="Helical" evidence="2">
    <location>
        <begin position="62"/>
        <end position="80"/>
    </location>
</feature>
<dbReference type="EMBL" id="LT795060">
    <property type="protein sequence ID" value="SJX63327.1"/>
    <property type="molecule type" value="Genomic_DNA"/>
</dbReference>
<accession>A0A2N8UEB6</accession>
<protein>
    <submittedName>
        <fullName evidence="3">Uncharacterized protein</fullName>
    </submittedName>
</protein>
<keyword evidence="2" id="KW-0472">Membrane</keyword>
<proteinExistence type="predicted"/>
<evidence type="ECO:0000313" key="4">
    <source>
        <dbReference type="Proteomes" id="UP000239563"/>
    </source>
</evidence>
<reference evidence="3 4" key="1">
    <citation type="submission" date="2017-02" db="EMBL/GenBank/DDBJ databases">
        <authorList>
            <person name="Peterson S.W."/>
        </authorList>
    </citation>
    <scope>NUCLEOTIDE SEQUENCE [LARGE SCALE GENOMIC DNA]</scope>
    <source>
        <strain evidence="3 4">SRS1_H2-8</strain>
    </source>
</reference>
<gene>
    <name evidence="3" type="ORF">SRS1_14147</name>
</gene>
<feature type="compositionally biased region" description="Low complexity" evidence="1">
    <location>
        <begin position="289"/>
        <end position="298"/>
    </location>
</feature>
<feature type="compositionally biased region" description="Basic residues" evidence="1">
    <location>
        <begin position="306"/>
        <end position="316"/>
    </location>
</feature>
<feature type="region of interest" description="Disordered" evidence="1">
    <location>
        <begin position="289"/>
        <end position="316"/>
    </location>
</feature>
<evidence type="ECO:0000256" key="2">
    <source>
        <dbReference type="SAM" id="Phobius"/>
    </source>
</evidence>
<evidence type="ECO:0000256" key="1">
    <source>
        <dbReference type="SAM" id="MobiDB-lite"/>
    </source>
</evidence>
<evidence type="ECO:0000313" key="3">
    <source>
        <dbReference type="EMBL" id="SJX63327.1"/>
    </source>
</evidence>
<dbReference type="AlphaFoldDB" id="A0A2N8UEB6"/>